<reference evidence="5" key="1">
    <citation type="submission" date="2020-10" db="EMBL/GenBank/DDBJ databases">
        <title>Ca. Dormibacterota MAGs.</title>
        <authorList>
            <person name="Montgomery K."/>
        </authorList>
    </citation>
    <scope>NUCLEOTIDE SEQUENCE [LARGE SCALE GENOMIC DNA]</scope>
    <source>
        <strain evidence="5">SC8812_S17_10</strain>
    </source>
</reference>
<evidence type="ECO:0000256" key="1">
    <source>
        <dbReference type="ARBA" id="ARBA00004370"/>
    </source>
</evidence>
<dbReference type="SUPFAM" id="SSF82093">
    <property type="entry name" value="Heme chaperone CcmE"/>
    <property type="match status" value="1"/>
</dbReference>
<keyword evidence="6" id="KW-1185">Reference proteome</keyword>
<dbReference type="Pfam" id="PF03100">
    <property type="entry name" value="CcmE"/>
    <property type="match status" value="1"/>
</dbReference>
<dbReference type="InterPro" id="IPR004329">
    <property type="entry name" value="CcmE"/>
</dbReference>
<dbReference type="InterPro" id="IPR036127">
    <property type="entry name" value="CcmE-like_sf"/>
</dbReference>
<dbReference type="PROSITE" id="PS51257">
    <property type="entry name" value="PROKAR_LIPOPROTEIN"/>
    <property type="match status" value="1"/>
</dbReference>
<comment type="subcellular location">
    <subcellularLocation>
        <location evidence="1">Membrane</location>
    </subcellularLocation>
</comment>
<evidence type="ECO:0000256" key="2">
    <source>
        <dbReference type="ARBA" id="ARBA00022617"/>
    </source>
</evidence>
<evidence type="ECO:0000256" key="4">
    <source>
        <dbReference type="ARBA" id="ARBA00023136"/>
    </source>
</evidence>
<dbReference type="Proteomes" id="UP000612893">
    <property type="component" value="Unassembled WGS sequence"/>
</dbReference>
<dbReference type="GO" id="GO:0016020">
    <property type="term" value="C:membrane"/>
    <property type="evidence" value="ECO:0007669"/>
    <property type="project" value="UniProtKB-SubCell"/>
</dbReference>
<sequence>MSRLHWVGLVAVVTACLGYLVYSATGSSAEYYQTVAETRAHPTSDNVRVLGVVQNDVVRSEGGLRVHFTAAAGGQTMPVDYRGTLPDIFRPGAQVVVDGRLEADGVFHARTLQAKCPSRFSSGSPPTT</sequence>
<keyword evidence="4" id="KW-0472">Membrane</keyword>
<protein>
    <submittedName>
        <fullName evidence="5">Cytochrome c maturation protein CcmE</fullName>
    </submittedName>
</protein>
<evidence type="ECO:0000313" key="5">
    <source>
        <dbReference type="EMBL" id="MBJ7600729.1"/>
    </source>
</evidence>
<gene>
    <name evidence="5" type="ORF">JF922_22000</name>
</gene>
<organism evidence="5 6">
    <name type="scientific">Candidatus Nephthysia bennettiae</name>
    <dbReference type="NCBI Taxonomy" id="3127016"/>
    <lineage>
        <taxon>Bacteria</taxon>
        <taxon>Bacillati</taxon>
        <taxon>Candidatus Dormiibacterota</taxon>
        <taxon>Candidatus Dormibacteria</taxon>
        <taxon>Candidatus Dormibacterales</taxon>
        <taxon>Candidatus Dormibacteraceae</taxon>
        <taxon>Candidatus Nephthysia</taxon>
    </lineage>
</organism>
<dbReference type="GO" id="GO:0017004">
    <property type="term" value="P:cytochrome complex assembly"/>
    <property type="evidence" value="ECO:0007669"/>
    <property type="project" value="UniProtKB-KW"/>
</dbReference>
<keyword evidence="2" id="KW-0408">Iron</keyword>
<accession>A0A934K635</accession>
<keyword evidence="2" id="KW-0479">Metal-binding</keyword>
<evidence type="ECO:0000313" key="6">
    <source>
        <dbReference type="Proteomes" id="UP000612893"/>
    </source>
</evidence>
<dbReference type="AlphaFoldDB" id="A0A934K635"/>
<keyword evidence="2" id="KW-0349">Heme</keyword>
<keyword evidence="3" id="KW-0201">Cytochrome c-type biogenesis</keyword>
<evidence type="ECO:0000256" key="3">
    <source>
        <dbReference type="ARBA" id="ARBA00022748"/>
    </source>
</evidence>
<proteinExistence type="predicted"/>
<dbReference type="InterPro" id="IPR012340">
    <property type="entry name" value="NA-bd_OB-fold"/>
</dbReference>
<dbReference type="Gene3D" id="2.40.50.140">
    <property type="entry name" value="Nucleic acid-binding proteins"/>
    <property type="match status" value="1"/>
</dbReference>
<comment type="caution">
    <text evidence="5">The sequence shown here is derived from an EMBL/GenBank/DDBJ whole genome shotgun (WGS) entry which is preliminary data.</text>
</comment>
<dbReference type="RefSeq" id="WP_338204678.1">
    <property type="nucleotide sequence ID" value="NZ_JAEKNR010000217.1"/>
</dbReference>
<name>A0A934K635_9BACT</name>
<dbReference type="EMBL" id="JAEKNR010000217">
    <property type="protein sequence ID" value="MBJ7600729.1"/>
    <property type="molecule type" value="Genomic_DNA"/>
</dbReference>